<keyword evidence="3" id="KW-1185">Reference proteome</keyword>
<organism evidence="2 3">
    <name type="scientific">Methyloprofundus sedimenti</name>
    <dbReference type="NCBI Taxonomy" id="1420851"/>
    <lineage>
        <taxon>Bacteria</taxon>
        <taxon>Pseudomonadati</taxon>
        <taxon>Pseudomonadota</taxon>
        <taxon>Gammaproteobacteria</taxon>
        <taxon>Methylococcales</taxon>
        <taxon>Methylococcaceae</taxon>
        <taxon>Methyloprofundus</taxon>
    </lineage>
</organism>
<evidence type="ECO:0000313" key="2">
    <source>
        <dbReference type="EMBL" id="OQK17715.1"/>
    </source>
</evidence>
<dbReference type="STRING" id="1420851.AU255_07580"/>
<proteinExistence type="predicted"/>
<dbReference type="PROSITE" id="PS51257">
    <property type="entry name" value="PROKAR_LIPOPROTEIN"/>
    <property type="match status" value="1"/>
</dbReference>
<comment type="caution">
    <text evidence="2">The sequence shown here is derived from an EMBL/GenBank/DDBJ whole genome shotgun (WGS) entry which is preliminary data.</text>
</comment>
<dbReference type="Proteomes" id="UP000191980">
    <property type="component" value="Unassembled WGS sequence"/>
</dbReference>
<feature type="region of interest" description="Disordered" evidence="1">
    <location>
        <begin position="118"/>
        <end position="139"/>
    </location>
</feature>
<dbReference type="OrthoDB" id="5569432at2"/>
<feature type="compositionally biased region" description="Basic and acidic residues" evidence="1">
    <location>
        <begin position="118"/>
        <end position="130"/>
    </location>
</feature>
<dbReference type="EMBL" id="LPUF01000001">
    <property type="protein sequence ID" value="OQK17715.1"/>
    <property type="molecule type" value="Genomic_DNA"/>
</dbReference>
<name>A0A1V8M840_9GAMM</name>
<dbReference type="RefSeq" id="WP_080522325.1">
    <property type="nucleotide sequence ID" value="NZ_LPUF01000001.1"/>
</dbReference>
<evidence type="ECO:0000256" key="1">
    <source>
        <dbReference type="SAM" id="MobiDB-lite"/>
    </source>
</evidence>
<reference evidence="2 3" key="1">
    <citation type="submission" date="2015-12" db="EMBL/GenBank/DDBJ databases">
        <authorList>
            <person name="Shamseldin A."/>
            <person name="Moawad H."/>
            <person name="Abd El-Rahim W.M."/>
            <person name="Sadowsky M.J."/>
        </authorList>
    </citation>
    <scope>NUCLEOTIDE SEQUENCE [LARGE SCALE GENOMIC DNA]</scope>
    <source>
        <strain evidence="2 3">WF1</strain>
    </source>
</reference>
<evidence type="ECO:0000313" key="3">
    <source>
        <dbReference type="Proteomes" id="UP000191980"/>
    </source>
</evidence>
<protein>
    <submittedName>
        <fullName evidence="2">Uncharacterized protein</fullName>
    </submittedName>
</protein>
<gene>
    <name evidence="2" type="ORF">AU255_07580</name>
</gene>
<dbReference type="AlphaFoldDB" id="A0A1V8M840"/>
<accession>A0A1V8M840</accession>
<sequence>MRILYIIVISFSILLSTGCSSGSEINGRNFKTALRSVKMIKGRLPQEKRIAFELSFWAARTTYRNNEEFLDIVGGKSPDEMIEVGKEIFAQRKAEGFEEYQQYANWDEMIAKYTKEREEQNIRQKRDPRDSANSVIYKL</sequence>